<dbReference type="PANTHER" id="PTHR21281:SF0">
    <property type="entry name" value="CYTOCHROME B5 DOMAIN-CONTAINING PROTEIN 1"/>
    <property type="match status" value="1"/>
</dbReference>
<evidence type="ECO:0000256" key="3">
    <source>
        <dbReference type="ARBA" id="ARBA00022617"/>
    </source>
</evidence>
<dbReference type="EMBL" id="HBGT01000185">
    <property type="protein sequence ID" value="CAD9379157.1"/>
    <property type="molecule type" value="Transcribed_RNA"/>
</dbReference>
<dbReference type="GO" id="GO:0005930">
    <property type="term" value="C:axoneme"/>
    <property type="evidence" value="ECO:0007669"/>
    <property type="project" value="UniProtKB-SubCell"/>
</dbReference>
<feature type="domain" description="Cytochrome b5 heme-binding" evidence="10">
    <location>
        <begin position="4"/>
        <end position="59"/>
    </location>
</feature>
<dbReference type="InterPro" id="IPR036400">
    <property type="entry name" value="Cyt_B5-like_heme/steroid_sf"/>
</dbReference>
<evidence type="ECO:0000256" key="8">
    <source>
        <dbReference type="ARBA" id="ARBA00040649"/>
    </source>
</evidence>
<keyword evidence="3" id="KW-0349">Heme</keyword>
<proteinExistence type="predicted"/>
<dbReference type="AlphaFoldDB" id="A0A7S2F938"/>
<dbReference type="InterPro" id="IPR052320">
    <property type="entry name" value="Cytochrome_b5_domain"/>
</dbReference>
<organism evidence="11">
    <name type="scientific">Florenciella parvula</name>
    <dbReference type="NCBI Taxonomy" id="236787"/>
    <lineage>
        <taxon>Eukaryota</taxon>
        <taxon>Sar</taxon>
        <taxon>Stramenopiles</taxon>
        <taxon>Ochrophyta</taxon>
        <taxon>Dictyochophyceae</taxon>
        <taxon>Florenciellales</taxon>
        <taxon>Florenciella</taxon>
    </lineage>
</organism>
<dbReference type="Gene3D" id="3.10.120.10">
    <property type="entry name" value="Cytochrome b5-like heme/steroid binding domain"/>
    <property type="match status" value="1"/>
</dbReference>
<evidence type="ECO:0000256" key="2">
    <source>
        <dbReference type="ARBA" id="ARBA00022490"/>
    </source>
</evidence>
<gene>
    <name evidence="11" type="ORF">FPAR1323_LOCUS108</name>
</gene>
<accession>A0A7S2F938</accession>
<keyword evidence="4" id="KW-0479">Metal-binding</keyword>
<dbReference type="PROSITE" id="PS50255">
    <property type="entry name" value="CYTOCHROME_B5_2"/>
    <property type="match status" value="1"/>
</dbReference>
<protein>
    <recommendedName>
        <fullName evidence="8">Cytochrome b5 domain-containing protein 1</fullName>
    </recommendedName>
</protein>
<evidence type="ECO:0000259" key="10">
    <source>
        <dbReference type="PROSITE" id="PS50255"/>
    </source>
</evidence>
<comment type="subcellular location">
    <subcellularLocation>
        <location evidence="1">Cytoplasm</location>
        <location evidence="1">Cytoskeleton</location>
        <location evidence="1">Cilium axoneme</location>
    </subcellularLocation>
</comment>
<keyword evidence="5" id="KW-0408">Iron</keyword>
<keyword evidence="7" id="KW-0966">Cell projection</keyword>
<keyword evidence="2" id="KW-0963">Cytoplasm</keyword>
<reference evidence="11" key="1">
    <citation type="submission" date="2021-01" db="EMBL/GenBank/DDBJ databases">
        <authorList>
            <person name="Corre E."/>
            <person name="Pelletier E."/>
            <person name="Niang G."/>
            <person name="Scheremetjew M."/>
            <person name="Finn R."/>
            <person name="Kale V."/>
            <person name="Holt S."/>
            <person name="Cochrane G."/>
            <person name="Meng A."/>
            <person name="Brown T."/>
            <person name="Cohen L."/>
        </authorList>
    </citation>
    <scope>NUCLEOTIDE SEQUENCE</scope>
    <source>
        <strain evidence="11">RCC1693</strain>
    </source>
</reference>
<evidence type="ECO:0000256" key="5">
    <source>
        <dbReference type="ARBA" id="ARBA00023004"/>
    </source>
</evidence>
<dbReference type="SMART" id="SM01117">
    <property type="entry name" value="Cyt-b5"/>
    <property type="match status" value="1"/>
</dbReference>
<sequence>MAKRRFYTPEDLAAHNCAKDIWVSINYKVFDLTELIQANRGPLAQPLIEVAGQDISHWFDSKTGGVKTFMDPSRGVRVPYTPHGRFLHVPPPEPTAAWNTDFGTAWWLDEDLIIGRLTEKTRKVQIVNVLTHQTDLLTVCSEETLEEIRDRYMEYNKHAQSYTWKKLEEDAFVPMDMEKTLDENGVPDESEEFDKLGIDFDYYYPVIHVYFNDDLTNS</sequence>
<evidence type="ECO:0000256" key="7">
    <source>
        <dbReference type="ARBA" id="ARBA00023273"/>
    </source>
</evidence>
<evidence type="ECO:0000256" key="9">
    <source>
        <dbReference type="ARBA" id="ARBA00046139"/>
    </source>
</evidence>
<dbReference type="InterPro" id="IPR001199">
    <property type="entry name" value="Cyt_B5-like_heme/steroid-bd"/>
</dbReference>
<comment type="function">
    <text evidence="9">Radial spoke stalk protein that binds heme under oxidizing conditions. Required for the coordinated beating of multiple cilia maybe by functioning in a redox signaling pathway.</text>
</comment>
<dbReference type="Pfam" id="PF00173">
    <property type="entry name" value="Cyt-b5"/>
    <property type="match status" value="1"/>
</dbReference>
<evidence type="ECO:0000256" key="4">
    <source>
        <dbReference type="ARBA" id="ARBA00022723"/>
    </source>
</evidence>
<dbReference type="PANTHER" id="PTHR21281">
    <property type="entry name" value="CYTOCHROME B5 DOMAIN-CONTAINING PROTEIN 1"/>
    <property type="match status" value="1"/>
</dbReference>
<dbReference type="GO" id="GO:0046872">
    <property type="term" value="F:metal ion binding"/>
    <property type="evidence" value="ECO:0007669"/>
    <property type="project" value="UniProtKB-KW"/>
</dbReference>
<keyword evidence="6" id="KW-0206">Cytoskeleton</keyword>
<dbReference type="SUPFAM" id="SSF55856">
    <property type="entry name" value="Cytochrome b5-like heme/steroid binding domain"/>
    <property type="match status" value="1"/>
</dbReference>
<name>A0A7S2F938_9STRA</name>
<evidence type="ECO:0000256" key="1">
    <source>
        <dbReference type="ARBA" id="ARBA00004430"/>
    </source>
</evidence>
<evidence type="ECO:0000313" key="11">
    <source>
        <dbReference type="EMBL" id="CAD9379157.1"/>
    </source>
</evidence>
<evidence type="ECO:0000256" key="6">
    <source>
        <dbReference type="ARBA" id="ARBA00023212"/>
    </source>
</evidence>